<evidence type="ECO:0000256" key="1">
    <source>
        <dbReference type="SAM" id="SignalP"/>
    </source>
</evidence>
<dbReference type="AlphaFoldDB" id="A0A9D1MN94"/>
<dbReference type="PROSITE" id="PS51257">
    <property type="entry name" value="PROKAR_LIPOPROTEIN"/>
    <property type="match status" value="1"/>
</dbReference>
<evidence type="ECO:0000313" key="3">
    <source>
        <dbReference type="Proteomes" id="UP000824145"/>
    </source>
</evidence>
<evidence type="ECO:0000313" key="2">
    <source>
        <dbReference type="EMBL" id="HIU63119.1"/>
    </source>
</evidence>
<dbReference type="EMBL" id="DVNJ01000029">
    <property type="protein sequence ID" value="HIU63119.1"/>
    <property type="molecule type" value="Genomic_DNA"/>
</dbReference>
<dbReference type="Proteomes" id="UP000824145">
    <property type="component" value="Unassembled WGS sequence"/>
</dbReference>
<comment type="caution">
    <text evidence="2">The sequence shown here is derived from an EMBL/GenBank/DDBJ whole genome shotgun (WGS) entry which is preliminary data.</text>
</comment>
<organism evidence="2 3">
    <name type="scientific">Candidatus Caccalectryoclostridium excrementigallinarum</name>
    <dbReference type="NCBI Taxonomy" id="2840710"/>
    <lineage>
        <taxon>Bacteria</taxon>
        <taxon>Bacillati</taxon>
        <taxon>Bacillota</taxon>
        <taxon>Clostridia</taxon>
        <taxon>Christensenellales</taxon>
        <taxon>Christensenellaceae</taxon>
        <taxon>Christensenellaceae incertae sedis</taxon>
        <taxon>Candidatus Caccalectryoclostridium</taxon>
    </lineage>
</organism>
<feature type="signal peptide" evidence="1">
    <location>
        <begin position="1"/>
        <end position="23"/>
    </location>
</feature>
<accession>A0A9D1MN94</accession>
<keyword evidence="1" id="KW-0732">Signal</keyword>
<proteinExistence type="predicted"/>
<protein>
    <submittedName>
        <fullName evidence="2">Uncharacterized protein</fullName>
    </submittedName>
</protein>
<name>A0A9D1MN94_9FIRM</name>
<reference evidence="2" key="2">
    <citation type="journal article" date="2021" name="PeerJ">
        <title>Extensive microbial diversity within the chicken gut microbiome revealed by metagenomics and culture.</title>
        <authorList>
            <person name="Gilroy R."/>
            <person name="Ravi A."/>
            <person name="Getino M."/>
            <person name="Pursley I."/>
            <person name="Horton D.L."/>
            <person name="Alikhan N.F."/>
            <person name="Baker D."/>
            <person name="Gharbi K."/>
            <person name="Hall N."/>
            <person name="Watson M."/>
            <person name="Adriaenssens E.M."/>
            <person name="Foster-Nyarko E."/>
            <person name="Jarju S."/>
            <person name="Secka A."/>
            <person name="Antonio M."/>
            <person name="Oren A."/>
            <person name="Chaudhuri R.R."/>
            <person name="La Ragione R."/>
            <person name="Hildebrand F."/>
            <person name="Pallen M.J."/>
        </authorList>
    </citation>
    <scope>NUCLEOTIDE SEQUENCE</scope>
    <source>
        <strain evidence="2">9366</strain>
    </source>
</reference>
<sequence>MKKRIVLIAAVLLLAAVAAGCFAACGDLDYFKDLDAYCFWDNEPEQAIARPKIGQMVREFLSSPLPEGKSAKKVAFIGYDGYKENA</sequence>
<reference evidence="2" key="1">
    <citation type="submission" date="2020-10" db="EMBL/GenBank/DDBJ databases">
        <authorList>
            <person name="Gilroy R."/>
        </authorList>
    </citation>
    <scope>NUCLEOTIDE SEQUENCE</scope>
    <source>
        <strain evidence="2">9366</strain>
    </source>
</reference>
<gene>
    <name evidence="2" type="ORF">IAB07_05085</name>
</gene>
<feature type="chain" id="PRO_5038999651" evidence="1">
    <location>
        <begin position="24"/>
        <end position="86"/>
    </location>
</feature>